<reference evidence="2" key="1">
    <citation type="submission" date="2022-09" db="EMBL/GenBank/DDBJ databases">
        <title>genome sequence of Deinococcus rubellus.</title>
        <authorList>
            <person name="Srinivasan S."/>
        </authorList>
    </citation>
    <scope>NUCLEOTIDE SEQUENCE</scope>
    <source>
        <strain evidence="2">Ant6</strain>
    </source>
</reference>
<name>A0ABY5YIW4_9DEIO</name>
<gene>
    <name evidence="2" type="ORF">N0D28_00495</name>
</gene>
<accession>A0ABY5YIW4</accession>
<evidence type="ECO:0000313" key="3">
    <source>
        <dbReference type="Proteomes" id="UP001060261"/>
    </source>
</evidence>
<dbReference type="Proteomes" id="UP001060261">
    <property type="component" value="Chromosome"/>
</dbReference>
<dbReference type="RefSeq" id="WP_260560469.1">
    <property type="nucleotide sequence ID" value="NZ_BAABEC010000167.1"/>
</dbReference>
<protein>
    <submittedName>
        <fullName evidence="2">Uncharacterized protein</fullName>
    </submittedName>
</protein>
<organism evidence="2 3">
    <name type="scientific">Deinococcus rubellus</name>
    <dbReference type="NCBI Taxonomy" id="1889240"/>
    <lineage>
        <taxon>Bacteria</taxon>
        <taxon>Thermotogati</taxon>
        <taxon>Deinococcota</taxon>
        <taxon>Deinococci</taxon>
        <taxon>Deinococcales</taxon>
        <taxon>Deinococcaceae</taxon>
        <taxon>Deinococcus</taxon>
    </lineage>
</organism>
<feature type="compositionally biased region" description="Low complexity" evidence="1">
    <location>
        <begin position="156"/>
        <end position="166"/>
    </location>
</feature>
<evidence type="ECO:0000256" key="1">
    <source>
        <dbReference type="SAM" id="MobiDB-lite"/>
    </source>
</evidence>
<feature type="region of interest" description="Disordered" evidence="1">
    <location>
        <begin position="103"/>
        <end position="175"/>
    </location>
</feature>
<dbReference type="EMBL" id="CP104213">
    <property type="protein sequence ID" value="UWX64194.1"/>
    <property type="molecule type" value="Genomic_DNA"/>
</dbReference>
<proteinExistence type="predicted"/>
<keyword evidence="3" id="KW-1185">Reference proteome</keyword>
<sequence>MTKSDALDRVKVAEDPNQDEAASIFVDATSGADIAHVTVNPNLVSTDALAGYQVRGAVASVLEGLRRYNRTMTRKYGTYDAEQLQFDQAISRAEFELEQLVHAGPPVSNGAPEIPAPPAPVADPVTVVTPDPVQAAPSASDSAPAQTPAPDPAPAPEVTDAGNPDAQPAPAPDQS</sequence>
<feature type="compositionally biased region" description="Low complexity" evidence="1">
    <location>
        <begin position="122"/>
        <end position="146"/>
    </location>
</feature>
<evidence type="ECO:0000313" key="2">
    <source>
        <dbReference type="EMBL" id="UWX64194.1"/>
    </source>
</evidence>